<proteinExistence type="predicted"/>
<sequence>MTKLNRLENGGYLIKGKKYEQLKGTRRQVYEYKTAYKTAGGLLKEDLVQNKKGRIVSKAKFDKGPQLLKNLTKRGYIAQKGTFGHKKMKTRKLRMKNKSLKK</sequence>
<protein>
    <submittedName>
        <fullName evidence="1">Uncharacterized protein</fullName>
    </submittedName>
</protein>
<evidence type="ECO:0000313" key="1">
    <source>
        <dbReference type="EMBL" id="QHT94484.1"/>
    </source>
</evidence>
<dbReference type="InterPro" id="IPR043928">
    <property type="entry name" value="DNVP"/>
</dbReference>
<organism evidence="1">
    <name type="scientific">viral metagenome</name>
    <dbReference type="NCBI Taxonomy" id="1070528"/>
    <lineage>
        <taxon>unclassified sequences</taxon>
        <taxon>metagenomes</taxon>
        <taxon>organismal metagenomes</taxon>
    </lineage>
</organism>
<reference evidence="1" key="1">
    <citation type="journal article" date="2020" name="Nature">
        <title>Giant virus diversity and host interactions through global metagenomics.</title>
        <authorList>
            <person name="Schulz F."/>
            <person name="Roux S."/>
            <person name="Paez-Espino D."/>
            <person name="Jungbluth S."/>
            <person name="Walsh D.A."/>
            <person name="Denef V.J."/>
            <person name="McMahon K.D."/>
            <person name="Konstantinidis K.T."/>
            <person name="Eloe-Fadrosh E.A."/>
            <person name="Kyrpides N.C."/>
            <person name="Woyke T."/>
        </authorList>
    </citation>
    <scope>NUCLEOTIDE SEQUENCE</scope>
    <source>
        <strain evidence="1">GVMAG-M-3300024258-28</strain>
    </source>
</reference>
<dbReference type="GO" id="GO:0003677">
    <property type="term" value="F:DNA binding"/>
    <property type="evidence" value="ECO:0007669"/>
    <property type="project" value="InterPro"/>
</dbReference>
<accession>A0A6C0IMR8</accession>
<dbReference type="EMBL" id="MN740222">
    <property type="protein sequence ID" value="QHT94484.1"/>
    <property type="molecule type" value="Genomic_DNA"/>
</dbReference>
<name>A0A6C0IMR8_9ZZZZ</name>
<dbReference type="AlphaFoldDB" id="A0A6C0IMR8"/>
<dbReference type="GO" id="GO:0051276">
    <property type="term" value="P:chromosome organization"/>
    <property type="evidence" value="ECO:0007669"/>
    <property type="project" value="InterPro"/>
</dbReference>
<dbReference type="Pfam" id="PF19060">
    <property type="entry name" value="DVNP"/>
    <property type="match status" value="1"/>
</dbReference>